<dbReference type="Proteomes" id="UP000095192">
    <property type="component" value="Unassembled WGS sequence"/>
</dbReference>
<evidence type="ECO:0000256" key="2">
    <source>
        <dbReference type="SAM" id="MobiDB-lite"/>
    </source>
</evidence>
<sequence length="327" mass="35302">MDARASSAAVEAPPRGHQLLRNFHKRLHLQLLPSADLQLAAESYRCFLRRLSQAQQDSGGVPSGGGVGEGLGGMAEALQEGGTKEGPPAFDVFWNPLAEAEAAERLSCSDLLTPTATDAKTAAGGVPRRGSPSGEDPSRRALRSGGFGEASRRNEETPVTSYVCSSSLQRQTFPEEALLPPEDEILQLRHQLAALQLRQQQQERECAAAGAAAAALRLQVQQLTEDINFLRLNFSSRRTRGPFRRAEELQPPPCAAVSGGELLNQERDELKEGEEAGSELQQQASWSSREEALRQKLAVYKRELMLLSEQNARLRKGGAAAEGAAAT</sequence>
<dbReference type="EMBL" id="JROU02001275">
    <property type="protein sequence ID" value="OEH76954.1"/>
    <property type="molecule type" value="Genomic_DNA"/>
</dbReference>
<name>A0A1D3D0I7_9EIME</name>
<dbReference type="AlphaFoldDB" id="A0A1D3D0I7"/>
<dbReference type="VEuPathDB" id="ToxoDB:cyc_05848"/>
<comment type="caution">
    <text evidence="3">The sequence shown here is derived from an EMBL/GenBank/DDBJ whole genome shotgun (WGS) entry which is preliminary data.</text>
</comment>
<gene>
    <name evidence="3" type="ORF">cyc_05848</name>
</gene>
<keyword evidence="1" id="KW-0175">Coiled coil</keyword>
<feature type="region of interest" description="Disordered" evidence="2">
    <location>
        <begin position="268"/>
        <end position="289"/>
    </location>
</feature>
<organism evidence="3 4">
    <name type="scientific">Cyclospora cayetanensis</name>
    <dbReference type="NCBI Taxonomy" id="88456"/>
    <lineage>
        <taxon>Eukaryota</taxon>
        <taxon>Sar</taxon>
        <taxon>Alveolata</taxon>
        <taxon>Apicomplexa</taxon>
        <taxon>Conoidasida</taxon>
        <taxon>Coccidia</taxon>
        <taxon>Eucoccidiorida</taxon>
        <taxon>Eimeriorina</taxon>
        <taxon>Eimeriidae</taxon>
        <taxon>Cyclospora</taxon>
    </lineage>
</organism>
<accession>A0A1D3D0I7</accession>
<protein>
    <submittedName>
        <fullName evidence="3">Uncharacterized protein</fullName>
    </submittedName>
</protein>
<evidence type="ECO:0000313" key="3">
    <source>
        <dbReference type="EMBL" id="OEH76954.1"/>
    </source>
</evidence>
<evidence type="ECO:0000313" key="4">
    <source>
        <dbReference type="Proteomes" id="UP000095192"/>
    </source>
</evidence>
<dbReference type="InParanoid" id="A0A1D3D0I7"/>
<reference evidence="3 4" key="1">
    <citation type="journal article" date="2016" name="BMC Genomics">
        <title>Comparative genomics reveals Cyclospora cayetanensis possesses coccidia-like metabolism and invasion components but unique surface antigens.</title>
        <authorList>
            <person name="Liu S."/>
            <person name="Wang L."/>
            <person name="Zheng H."/>
            <person name="Xu Z."/>
            <person name="Roellig D.M."/>
            <person name="Li N."/>
            <person name="Frace M.A."/>
            <person name="Tang K."/>
            <person name="Arrowood M.J."/>
            <person name="Moss D.M."/>
            <person name="Zhang L."/>
            <person name="Feng Y."/>
            <person name="Xiao L."/>
        </authorList>
    </citation>
    <scope>NUCLEOTIDE SEQUENCE [LARGE SCALE GENOMIC DNA]</scope>
    <source>
        <strain evidence="3 4">CHN_HEN01</strain>
    </source>
</reference>
<proteinExistence type="predicted"/>
<keyword evidence="4" id="KW-1185">Reference proteome</keyword>
<evidence type="ECO:0000256" key="1">
    <source>
        <dbReference type="SAM" id="Coils"/>
    </source>
</evidence>
<feature type="coiled-coil region" evidence="1">
    <location>
        <begin position="185"/>
        <end position="233"/>
    </location>
</feature>
<feature type="region of interest" description="Disordered" evidence="2">
    <location>
        <begin position="118"/>
        <end position="160"/>
    </location>
</feature>